<sequence length="189" mass="21609">MSSIRLYILGALADEGDMHGHQLRQLAEKEHIDEWTDISVGALYGAIKRLHAEGLIDELRVEREGAYPERQVWTITTAGRIALAKLREDGLTRIVIRADPFDLAVSRLDLDRLDEVPAMLQNRLAQLRVLLAQDEVKLDLISRYLTPLELMVMSHKTDRLRADIAWHEKLLSRLPELLDEERTRKAASS</sequence>
<name>A0ABW0NN29_9MICO</name>
<protein>
    <submittedName>
        <fullName evidence="2">PadR family transcriptional regulator</fullName>
    </submittedName>
</protein>
<dbReference type="Proteomes" id="UP001596039">
    <property type="component" value="Unassembled WGS sequence"/>
</dbReference>
<dbReference type="InterPro" id="IPR005149">
    <property type="entry name" value="Tscrpt_reg_PadR_N"/>
</dbReference>
<dbReference type="InterPro" id="IPR036388">
    <property type="entry name" value="WH-like_DNA-bd_sf"/>
</dbReference>
<dbReference type="RefSeq" id="WP_386738755.1">
    <property type="nucleotide sequence ID" value="NZ_JBHSMG010000001.1"/>
</dbReference>
<dbReference type="Gene3D" id="1.10.10.10">
    <property type="entry name" value="Winged helix-like DNA-binding domain superfamily/Winged helix DNA-binding domain"/>
    <property type="match status" value="1"/>
</dbReference>
<reference evidence="3" key="1">
    <citation type="journal article" date="2019" name="Int. J. Syst. Evol. Microbiol.">
        <title>The Global Catalogue of Microorganisms (GCM) 10K type strain sequencing project: providing services to taxonomists for standard genome sequencing and annotation.</title>
        <authorList>
            <consortium name="The Broad Institute Genomics Platform"/>
            <consortium name="The Broad Institute Genome Sequencing Center for Infectious Disease"/>
            <person name="Wu L."/>
            <person name="Ma J."/>
        </authorList>
    </citation>
    <scope>NUCLEOTIDE SEQUENCE [LARGE SCALE GENOMIC DNA]</scope>
    <source>
        <strain evidence="3">CGMCC 4.6997</strain>
    </source>
</reference>
<keyword evidence="3" id="KW-1185">Reference proteome</keyword>
<evidence type="ECO:0000259" key="1">
    <source>
        <dbReference type="Pfam" id="PF03551"/>
    </source>
</evidence>
<proteinExistence type="predicted"/>
<dbReference type="SUPFAM" id="SSF46785">
    <property type="entry name" value="Winged helix' DNA-binding domain"/>
    <property type="match status" value="1"/>
</dbReference>
<dbReference type="PANTHER" id="PTHR43252:SF7">
    <property type="entry name" value="TRANSCRIPTIONAL REGULATOR YQJI"/>
    <property type="match status" value="1"/>
</dbReference>
<dbReference type="PANTHER" id="PTHR43252">
    <property type="entry name" value="TRANSCRIPTIONAL REGULATOR YQJI"/>
    <property type="match status" value="1"/>
</dbReference>
<evidence type="ECO:0000313" key="2">
    <source>
        <dbReference type="EMBL" id="MFC5501154.1"/>
    </source>
</evidence>
<organism evidence="2 3">
    <name type="scientific">Lysinimonas soli</name>
    <dbReference type="NCBI Taxonomy" id="1074233"/>
    <lineage>
        <taxon>Bacteria</taxon>
        <taxon>Bacillati</taxon>
        <taxon>Actinomycetota</taxon>
        <taxon>Actinomycetes</taxon>
        <taxon>Micrococcales</taxon>
        <taxon>Microbacteriaceae</taxon>
        <taxon>Lysinimonas</taxon>
    </lineage>
</organism>
<evidence type="ECO:0000313" key="3">
    <source>
        <dbReference type="Proteomes" id="UP001596039"/>
    </source>
</evidence>
<accession>A0ABW0NN29</accession>
<dbReference type="EMBL" id="JBHSMG010000001">
    <property type="protein sequence ID" value="MFC5501154.1"/>
    <property type="molecule type" value="Genomic_DNA"/>
</dbReference>
<gene>
    <name evidence="2" type="ORF">ACFPJ4_02750</name>
</gene>
<comment type="caution">
    <text evidence="2">The sequence shown here is derived from an EMBL/GenBank/DDBJ whole genome shotgun (WGS) entry which is preliminary data.</text>
</comment>
<dbReference type="InterPro" id="IPR036390">
    <property type="entry name" value="WH_DNA-bd_sf"/>
</dbReference>
<feature type="domain" description="Transcription regulator PadR N-terminal" evidence="1">
    <location>
        <begin position="8"/>
        <end position="84"/>
    </location>
</feature>
<dbReference type="Pfam" id="PF03551">
    <property type="entry name" value="PadR"/>
    <property type="match status" value="1"/>
</dbReference>